<proteinExistence type="predicted"/>
<keyword evidence="1" id="KW-1133">Transmembrane helix</keyword>
<organism evidence="2">
    <name type="scientific">Solanum chacoense</name>
    <name type="common">Chaco potato</name>
    <dbReference type="NCBI Taxonomy" id="4108"/>
    <lineage>
        <taxon>Eukaryota</taxon>
        <taxon>Viridiplantae</taxon>
        <taxon>Streptophyta</taxon>
        <taxon>Embryophyta</taxon>
        <taxon>Tracheophyta</taxon>
        <taxon>Spermatophyta</taxon>
        <taxon>Magnoliopsida</taxon>
        <taxon>eudicotyledons</taxon>
        <taxon>Gunneridae</taxon>
        <taxon>Pentapetalae</taxon>
        <taxon>asterids</taxon>
        <taxon>lamiids</taxon>
        <taxon>Solanales</taxon>
        <taxon>Solanaceae</taxon>
        <taxon>Solanoideae</taxon>
        <taxon>Solaneae</taxon>
        <taxon>Solanum</taxon>
    </lineage>
</organism>
<evidence type="ECO:0000313" key="2">
    <source>
        <dbReference type="EMBL" id="JAP12246.1"/>
    </source>
</evidence>
<reference evidence="2" key="1">
    <citation type="submission" date="2015-12" db="EMBL/GenBank/DDBJ databases">
        <title>Gene expression during late stages of embryo sac development: a critical building block for successful pollen-pistil interactions.</title>
        <authorList>
            <person name="Liu Y."/>
            <person name="Joly V."/>
            <person name="Sabar M."/>
            <person name="Matton D.P."/>
        </authorList>
    </citation>
    <scope>NUCLEOTIDE SEQUENCE</scope>
</reference>
<sequence length="67" mass="8086">MLPIRLLRILLERFSCIYTLFLRLYLGMFLYNLLLLFISISLLLHSTFEDHVPLCLIFFLYFLLLVT</sequence>
<feature type="transmembrane region" description="Helical" evidence="1">
    <location>
        <begin position="50"/>
        <end position="66"/>
    </location>
</feature>
<keyword evidence="1" id="KW-0472">Membrane</keyword>
<name>A0A0V0GYE5_SOLCH</name>
<dbReference type="AlphaFoldDB" id="A0A0V0GYE5"/>
<protein>
    <submittedName>
        <fullName evidence="2">Putative ovule protein</fullName>
    </submittedName>
</protein>
<keyword evidence="1" id="KW-0812">Transmembrane</keyword>
<dbReference type="EMBL" id="GEDG01029904">
    <property type="protein sequence ID" value="JAP12246.1"/>
    <property type="molecule type" value="Transcribed_RNA"/>
</dbReference>
<evidence type="ECO:0000256" key="1">
    <source>
        <dbReference type="SAM" id="Phobius"/>
    </source>
</evidence>
<feature type="transmembrane region" description="Helical" evidence="1">
    <location>
        <begin position="20"/>
        <end position="44"/>
    </location>
</feature>
<accession>A0A0V0GYE5</accession>